<dbReference type="AlphaFoldDB" id="A0AAI9E919"/>
<dbReference type="PANTHER" id="PTHR37488:SF2">
    <property type="entry name" value="DUF1275 DOMAIN-CONTAINING PROTEIN"/>
    <property type="match status" value="1"/>
</dbReference>
<sequence length="303" mass="33319">MQYLSVRVLRRNIWRCLSFEEGRFPLCDEYGQLISGWTMAEMDDEKETRWLAWLRAPIDTDQHLLEFELTALALSTGIIDAVSFPKFHCFVSNQTGNTVLFAVTAFSPFGTRQDTNFTAPAAHLAVSLGFFCLGVFTPGQTSSYLGCRSKKWWLLLTNAVQTAFVLIAALINLVNRTPNYETDDLNSATILCSIGLLAFASGAQVAMSRQLGMPEIPTTQATAAYVDLFVDPNFFAAVTGNRSRNRRIAFLLTLVVGSFVGAPAYHYVSTAFAILLAGIIKIIVALSFLLNRSNSTRILASGS</sequence>
<keyword evidence="1" id="KW-1133">Transmembrane helix</keyword>
<organism evidence="2 3">
    <name type="scientific">Lecanosticta acicola</name>
    <dbReference type="NCBI Taxonomy" id="111012"/>
    <lineage>
        <taxon>Eukaryota</taxon>
        <taxon>Fungi</taxon>
        <taxon>Dikarya</taxon>
        <taxon>Ascomycota</taxon>
        <taxon>Pezizomycotina</taxon>
        <taxon>Dothideomycetes</taxon>
        <taxon>Dothideomycetidae</taxon>
        <taxon>Mycosphaerellales</taxon>
        <taxon>Mycosphaerellaceae</taxon>
        <taxon>Lecanosticta</taxon>
    </lineage>
</organism>
<keyword evidence="3" id="KW-1185">Reference proteome</keyword>
<dbReference type="Proteomes" id="UP001296104">
    <property type="component" value="Unassembled WGS sequence"/>
</dbReference>
<proteinExistence type="predicted"/>
<accession>A0AAI9E919</accession>
<protein>
    <submittedName>
        <fullName evidence="2">Histone-lysine N-methyltransferase</fullName>
    </submittedName>
</protein>
<feature type="transmembrane region" description="Helical" evidence="1">
    <location>
        <begin position="152"/>
        <end position="173"/>
    </location>
</feature>
<keyword evidence="1" id="KW-0812">Transmembrane</keyword>
<gene>
    <name evidence="2" type="ORF">LECACI_7A002602</name>
</gene>
<keyword evidence="1" id="KW-0472">Membrane</keyword>
<dbReference type="PANTHER" id="PTHR37488">
    <property type="entry name" value="DUF1275 DOMAIN-CONTAINING PROTEIN"/>
    <property type="match status" value="1"/>
</dbReference>
<evidence type="ECO:0000313" key="2">
    <source>
        <dbReference type="EMBL" id="CAK3910013.1"/>
    </source>
</evidence>
<evidence type="ECO:0000256" key="1">
    <source>
        <dbReference type="SAM" id="Phobius"/>
    </source>
</evidence>
<dbReference type="InterPro" id="IPR010699">
    <property type="entry name" value="DUF1275"/>
</dbReference>
<feature type="transmembrane region" description="Helical" evidence="1">
    <location>
        <begin position="271"/>
        <end position="290"/>
    </location>
</feature>
<dbReference type="EMBL" id="CAVMBE010000011">
    <property type="protein sequence ID" value="CAK3910013.1"/>
    <property type="molecule type" value="Genomic_DNA"/>
</dbReference>
<dbReference type="Pfam" id="PF06912">
    <property type="entry name" value="DUF1275"/>
    <property type="match status" value="1"/>
</dbReference>
<feature type="transmembrane region" description="Helical" evidence="1">
    <location>
        <begin position="248"/>
        <end position="265"/>
    </location>
</feature>
<comment type="caution">
    <text evidence="2">The sequence shown here is derived from an EMBL/GenBank/DDBJ whole genome shotgun (WGS) entry which is preliminary data.</text>
</comment>
<reference evidence="2" key="1">
    <citation type="submission" date="2023-11" db="EMBL/GenBank/DDBJ databases">
        <authorList>
            <person name="Alioto T."/>
            <person name="Alioto T."/>
            <person name="Gomez Garrido J."/>
        </authorList>
    </citation>
    <scope>NUCLEOTIDE SEQUENCE</scope>
</reference>
<evidence type="ECO:0000313" key="3">
    <source>
        <dbReference type="Proteomes" id="UP001296104"/>
    </source>
</evidence>
<name>A0AAI9E919_9PEZI</name>